<dbReference type="InterPro" id="IPR011993">
    <property type="entry name" value="PH-like_dom_sf"/>
</dbReference>
<feature type="domain" description="VASt" evidence="8">
    <location>
        <begin position="278"/>
        <end position="450"/>
    </location>
</feature>
<dbReference type="InterPro" id="IPR051482">
    <property type="entry name" value="Cholesterol_transport"/>
</dbReference>
<keyword evidence="2 7" id="KW-0812">Transmembrane</keyword>
<evidence type="ECO:0007829" key="12">
    <source>
        <dbReference type="PeptideAtlas" id="A0A8I5ZNR0"/>
    </source>
</evidence>
<gene>
    <name evidence="11" type="primary">ENSRNOG00000069912</name>
    <name evidence="9" type="synonym">Gramd1c</name>
</gene>
<dbReference type="InterPro" id="IPR004182">
    <property type="entry name" value="GRAM"/>
</dbReference>
<dbReference type="AlphaFoldDB" id="A0A8I5ZNR0"/>
<dbReference type="PANTHER" id="PTHR23319:SF1">
    <property type="entry name" value="PROTEIN ASTER-C"/>
    <property type="match status" value="1"/>
</dbReference>
<feature type="compositionally biased region" description="Basic and acidic residues" evidence="6">
    <location>
        <begin position="263"/>
        <end position="273"/>
    </location>
</feature>
<evidence type="ECO:0000313" key="11">
    <source>
        <dbReference type="RGD" id="150340900"/>
    </source>
</evidence>
<keyword evidence="10" id="KW-1185">Reference proteome</keyword>
<comment type="subcellular location">
    <subcellularLocation>
        <location evidence="1">Endoplasmic reticulum membrane</location>
        <topology evidence="1">Single-pass membrane protein</topology>
    </subcellularLocation>
</comment>
<dbReference type="Pfam" id="PF16016">
    <property type="entry name" value="VASt"/>
    <property type="match status" value="1"/>
</dbReference>
<protein>
    <submittedName>
        <fullName evidence="9">GRAM domain containing 1C</fullName>
    </submittedName>
</protein>
<evidence type="ECO:0000256" key="2">
    <source>
        <dbReference type="ARBA" id="ARBA00022692"/>
    </source>
</evidence>
<dbReference type="Gene3D" id="2.30.29.30">
    <property type="entry name" value="Pleckstrin-homology domain (PH domain)/Phosphotyrosine-binding domain (PTB)"/>
    <property type="match status" value="1"/>
</dbReference>
<dbReference type="RGD" id="150340900">
    <property type="gene designation" value="ENSRNOG00000069912"/>
</dbReference>
<keyword evidence="5 7" id="KW-0472">Membrane</keyword>
<dbReference type="Pfam" id="PF02893">
    <property type="entry name" value="GRAM"/>
    <property type="match status" value="1"/>
</dbReference>
<evidence type="ECO:0000313" key="9">
    <source>
        <dbReference type="Ensembl" id="ENSRNOP00000079520.2"/>
    </source>
</evidence>
<evidence type="ECO:0000256" key="5">
    <source>
        <dbReference type="ARBA" id="ARBA00023136"/>
    </source>
</evidence>
<feature type="transmembrane region" description="Helical" evidence="7">
    <location>
        <begin position="509"/>
        <end position="530"/>
    </location>
</feature>
<evidence type="ECO:0000256" key="3">
    <source>
        <dbReference type="ARBA" id="ARBA00022989"/>
    </source>
</evidence>
<reference evidence="9" key="2">
    <citation type="submission" date="2025-08" db="UniProtKB">
        <authorList>
            <consortium name="Ensembl"/>
        </authorList>
    </citation>
    <scope>IDENTIFICATION</scope>
    <source>
        <strain evidence="9">Brown Norway</strain>
    </source>
</reference>
<proteinExistence type="evidence at protein level"/>
<accession>A0A8I5ZNR0</accession>
<evidence type="ECO:0000256" key="6">
    <source>
        <dbReference type="SAM" id="MobiDB-lite"/>
    </source>
</evidence>
<evidence type="ECO:0000256" key="4">
    <source>
        <dbReference type="ARBA" id="ARBA00023121"/>
    </source>
</evidence>
<sequence length="615" mass="70147">MSQPQILIVNDGDSSLATELQGELEENSSPAVDESIVSAKKQGPSTHNWSGDWSFWISSSTYKDRNEEYRQQFTHLPDSEKLIADYACALQRDILLQGRLYLSENWLCFYSNIFRWETTISIALKNITFMTKEKTARLIPNAIQIITEGEKFFFTSFGARDRSYLSIFRLWQNVLLDKSLTRQEFWQLLQQNYGTELGLNAEEMEHLSLSIEENVQPRSPGRSSVDDSGERDEKFSKAISLTHESVSRASETESLDGNSPERGLGKEGSQSERHVRKSPSLASEKKLGRVPSKTLDLNKNEYLSLDKSSTSDSVDEDVVSTPWTVESGGDQLRTMTYTIVLSNPLTGKCTAATEKQTLYKESREAQFYLVDSEVLTHDVPYHDYFYTLNRYCIVRSAKQRCRLRVSTDLKYRKQPWGLIKSLIEKNSWSSLENYFKQLESDLLMEESVLSQPMEDAGKLSSLRRRRRTLNRTAEPVPKLPSQRSPTDLGFEAKDDITGKRKAVDSCDTALIVVMSVFLLLLVLLNVTLFLKLSKIEHATQSFYQLHLQGEKSLNLVSDRLSRTENIQKNKDQAHRLKGVLQDSIVMLEQLKSSLIMLQKTFDLLNKNKSGVVVES</sequence>
<dbReference type="Ensembl" id="ENSRNOT00000093600.3">
    <property type="protein sequence ID" value="ENSRNOP00000079520.2"/>
    <property type="gene ID" value="ENSRNOG00000053406.4"/>
</dbReference>
<dbReference type="AGR" id="RGD:150340900"/>
<evidence type="ECO:0000256" key="7">
    <source>
        <dbReference type="SAM" id="Phobius"/>
    </source>
</evidence>
<keyword evidence="3 7" id="KW-1133">Transmembrane helix</keyword>
<keyword evidence="12" id="KW-1267">Proteomics identification</keyword>
<evidence type="ECO:0000256" key="1">
    <source>
        <dbReference type="ARBA" id="ARBA00004389"/>
    </source>
</evidence>
<evidence type="ECO:0000313" key="10">
    <source>
        <dbReference type="Proteomes" id="UP000002494"/>
    </source>
</evidence>
<dbReference type="GeneTree" id="ENSGT00940000158013"/>
<reference evidence="9" key="1">
    <citation type="submission" date="2024-01" db="EMBL/GenBank/DDBJ databases">
        <title>GRCr8: a new rat reference genome assembly contstructed from accurate long reads and long range scaffolding.</title>
        <authorList>
            <person name="Doris P.A."/>
            <person name="Kalbfleisch T."/>
            <person name="Li K."/>
            <person name="Howe K."/>
            <person name="Wood J."/>
        </authorList>
    </citation>
    <scope>NUCLEOTIDE SEQUENCE [LARGE SCALE GENOMIC DNA]</scope>
    <source>
        <strain evidence="9">Brown Norway</strain>
    </source>
</reference>
<dbReference type="RGD" id="1305433">
    <property type="gene designation" value="Gramd1c"/>
</dbReference>
<dbReference type="InterPro" id="IPR031968">
    <property type="entry name" value="VASt"/>
</dbReference>
<dbReference type="CDD" id="cd13220">
    <property type="entry name" value="PH-GRAM_GRAMDC"/>
    <property type="match status" value="1"/>
</dbReference>
<dbReference type="PROSITE" id="PS51778">
    <property type="entry name" value="VAST"/>
    <property type="match status" value="1"/>
</dbReference>
<feature type="region of interest" description="Disordered" evidence="6">
    <location>
        <begin position="211"/>
        <end position="293"/>
    </location>
</feature>
<dbReference type="PANTHER" id="PTHR23319">
    <property type="entry name" value="GRAM DOMAIN CONTAINING 1B, ISOFORM E"/>
    <property type="match status" value="1"/>
</dbReference>
<keyword evidence="4" id="KW-0446">Lipid-binding</keyword>
<name>A0A8I5ZNR0_RAT</name>
<dbReference type="Proteomes" id="UP000002494">
    <property type="component" value="Chromosome 11"/>
</dbReference>
<reference evidence="9" key="3">
    <citation type="submission" date="2025-09" db="UniProtKB">
        <authorList>
            <consortium name="Ensembl"/>
        </authorList>
    </citation>
    <scope>IDENTIFICATION</scope>
    <source>
        <strain evidence="9">Brown Norway</strain>
    </source>
</reference>
<dbReference type="SMART" id="SM00568">
    <property type="entry name" value="GRAM"/>
    <property type="match status" value="1"/>
</dbReference>
<evidence type="ECO:0000259" key="8">
    <source>
        <dbReference type="PROSITE" id="PS51778"/>
    </source>
</evidence>
<organism evidence="9 10">
    <name type="scientific">Rattus norvegicus</name>
    <name type="common">Rat</name>
    <dbReference type="NCBI Taxonomy" id="10116"/>
    <lineage>
        <taxon>Eukaryota</taxon>
        <taxon>Metazoa</taxon>
        <taxon>Chordata</taxon>
        <taxon>Craniata</taxon>
        <taxon>Vertebrata</taxon>
        <taxon>Euteleostomi</taxon>
        <taxon>Mammalia</taxon>
        <taxon>Eutheria</taxon>
        <taxon>Euarchontoglires</taxon>
        <taxon>Glires</taxon>
        <taxon>Rodentia</taxon>
        <taxon>Myomorpha</taxon>
        <taxon>Muroidea</taxon>
        <taxon>Muridae</taxon>
        <taxon>Murinae</taxon>
        <taxon>Rattus</taxon>
    </lineage>
</organism>